<evidence type="ECO:0000313" key="3">
    <source>
        <dbReference type="EMBL" id="CAF5185075.1"/>
    </source>
</evidence>
<comment type="caution">
    <text evidence="2">The sequence shown here is derived from an EMBL/GenBank/DDBJ whole genome shotgun (WGS) entry which is preliminary data.</text>
</comment>
<dbReference type="AlphaFoldDB" id="A0A8S3ESX0"/>
<protein>
    <submittedName>
        <fullName evidence="2">Uncharacterized protein</fullName>
    </submittedName>
</protein>
<evidence type="ECO:0000313" key="2">
    <source>
        <dbReference type="EMBL" id="CAF5083725.1"/>
    </source>
</evidence>
<evidence type="ECO:0000313" key="4">
    <source>
        <dbReference type="Proteomes" id="UP000681967"/>
    </source>
</evidence>
<feature type="region of interest" description="Disordered" evidence="1">
    <location>
        <begin position="1"/>
        <end position="20"/>
    </location>
</feature>
<gene>
    <name evidence="2" type="ORF">BYL167_LOCUS62252</name>
    <name evidence="3" type="ORF">GIL414_LOCUS70692</name>
</gene>
<organism evidence="2 4">
    <name type="scientific">Rotaria magnacalcarata</name>
    <dbReference type="NCBI Taxonomy" id="392030"/>
    <lineage>
        <taxon>Eukaryota</taxon>
        <taxon>Metazoa</taxon>
        <taxon>Spiralia</taxon>
        <taxon>Gnathifera</taxon>
        <taxon>Rotifera</taxon>
        <taxon>Eurotatoria</taxon>
        <taxon>Bdelloidea</taxon>
        <taxon>Philodinida</taxon>
        <taxon>Philodinidae</taxon>
        <taxon>Rotaria</taxon>
    </lineage>
</organism>
<dbReference type="EMBL" id="CAJOBH010234261">
    <property type="protein sequence ID" value="CAF5083725.1"/>
    <property type="molecule type" value="Genomic_DNA"/>
</dbReference>
<evidence type="ECO:0000256" key="1">
    <source>
        <dbReference type="SAM" id="MobiDB-lite"/>
    </source>
</evidence>
<sequence>QRDRLLRTGESAKQQEQRRKQLDEFQKFKEKNIKRLAIQKQQRMQLRGGVDTDSLFEQQPSNVGEEVVEFLIKTEEVEYKP</sequence>
<accession>A0A8S3ESX0</accession>
<name>A0A8S3ESX0_9BILA</name>
<dbReference type="EMBL" id="CAJOBJ010332762">
    <property type="protein sequence ID" value="CAF5185075.1"/>
    <property type="molecule type" value="Genomic_DNA"/>
</dbReference>
<reference evidence="2" key="1">
    <citation type="submission" date="2021-02" db="EMBL/GenBank/DDBJ databases">
        <authorList>
            <person name="Nowell W R."/>
        </authorList>
    </citation>
    <scope>NUCLEOTIDE SEQUENCE</scope>
</reference>
<dbReference type="Proteomes" id="UP000681967">
    <property type="component" value="Unassembled WGS sequence"/>
</dbReference>
<dbReference type="Proteomes" id="UP000681720">
    <property type="component" value="Unassembled WGS sequence"/>
</dbReference>
<feature type="non-terminal residue" evidence="2">
    <location>
        <position position="1"/>
    </location>
</feature>
<proteinExistence type="predicted"/>